<dbReference type="RefSeq" id="WP_052268180.1">
    <property type="nucleotide sequence ID" value="NZ_AYSO01000018.1"/>
</dbReference>
<keyword evidence="1" id="KW-0694">RNA-binding</keyword>
<dbReference type="OrthoDB" id="9810886at2"/>
<evidence type="ECO:0000256" key="1">
    <source>
        <dbReference type="PROSITE-ProRule" id="PRU00182"/>
    </source>
</evidence>
<dbReference type="Gene3D" id="3.10.290.10">
    <property type="entry name" value="RNA-binding S4 domain"/>
    <property type="match status" value="1"/>
</dbReference>
<accession>A0A0C1U3G1</accession>
<name>A0A0C1U3G1_9CLOT</name>
<keyword evidence="4" id="KW-1185">Reference proteome</keyword>
<organism evidence="3 4">
    <name type="scientific">Clostridium argentinense CDC 2741</name>
    <dbReference type="NCBI Taxonomy" id="1418104"/>
    <lineage>
        <taxon>Bacteria</taxon>
        <taxon>Bacillati</taxon>
        <taxon>Bacillota</taxon>
        <taxon>Clostridia</taxon>
        <taxon>Eubacteriales</taxon>
        <taxon>Clostridiaceae</taxon>
        <taxon>Clostridium</taxon>
    </lineage>
</organism>
<dbReference type="CDD" id="cd00165">
    <property type="entry name" value="S4"/>
    <property type="match status" value="1"/>
</dbReference>
<reference evidence="3 4" key="1">
    <citation type="journal article" date="2015" name="Infect. Genet. Evol.">
        <title>Genomic sequences of six botulinum neurotoxin-producing strains representing three clostridial species illustrate the mobility and diversity of botulinum neurotoxin genes.</title>
        <authorList>
            <person name="Smith T.J."/>
            <person name="Hill K.K."/>
            <person name="Xie G."/>
            <person name="Foley B.T."/>
            <person name="Williamson C.H."/>
            <person name="Foster J.T."/>
            <person name="Johnson S.L."/>
            <person name="Chertkov O."/>
            <person name="Teshima H."/>
            <person name="Gibbons H.S."/>
            <person name="Johnsky L.A."/>
            <person name="Karavis M.A."/>
            <person name="Smith L.A."/>
        </authorList>
    </citation>
    <scope>NUCLEOTIDE SEQUENCE [LARGE SCALE GENOMIC DNA]</scope>
    <source>
        <strain evidence="3 4">CDC 2741</strain>
    </source>
</reference>
<dbReference type="SMART" id="SM00363">
    <property type="entry name" value="S4"/>
    <property type="match status" value="1"/>
</dbReference>
<gene>
    <name evidence="3" type="ORF">U732_2436</name>
</gene>
<dbReference type="InterPro" id="IPR002942">
    <property type="entry name" value="S4_RNA-bd"/>
</dbReference>
<dbReference type="AlphaFoldDB" id="A0A0C1U3G1"/>
<evidence type="ECO:0000313" key="4">
    <source>
        <dbReference type="Proteomes" id="UP000031366"/>
    </source>
</evidence>
<evidence type="ECO:0000259" key="2">
    <source>
        <dbReference type="SMART" id="SM00363"/>
    </source>
</evidence>
<comment type="caution">
    <text evidence="3">The sequence shown here is derived from an EMBL/GenBank/DDBJ whole genome shotgun (WGS) entry which is preliminary data.</text>
</comment>
<dbReference type="EMBL" id="AYSO01000018">
    <property type="protein sequence ID" value="KIE46008.1"/>
    <property type="molecule type" value="Genomic_DNA"/>
</dbReference>
<proteinExistence type="predicted"/>
<dbReference type="SUPFAM" id="SSF55174">
    <property type="entry name" value="Alpha-L RNA-binding motif"/>
    <property type="match status" value="1"/>
</dbReference>
<dbReference type="PROSITE" id="PS50889">
    <property type="entry name" value="S4"/>
    <property type="match status" value="1"/>
</dbReference>
<dbReference type="Proteomes" id="UP000031366">
    <property type="component" value="Unassembled WGS sequence"/>
</dbReference>
<dbReference type="Pfam" id="PF01479">
    <property type="entry name" value="S4"/>
    <property type="match status" value="1"/>
</dbReference>
<dbReference type="GO" id="GO:0003723">
    <property type="term" value="F:RNA binding"/>
    <property type="evidence" value="ECO:0007669"/>
    <property type="project" value="UniProtKB-KW"/>
</dbReference>
<evidence type="ECO:0000313" key="3">
    <source>
        <dbReference type="EMBL" id="KIE46008.1"/>
    </source>
</evidence>
<dbReference type="InterPro" id="IPR036986">
    <property type="entry name" value="S4_RNA-bd_sf"/>
</dbReference>
<sequence>MEKVLYLNWEIHNNSLDSEERYCHNCGKKVIFIDSLKRRQNANGKNIFHYAIYKCPNNHTWNKMLNTFKAIPVLNNLDGKVYKRESKIDMLLIEDLIAKGFNYVEITIDVIDKKIRLDKLLSNQILDLSRSKIEEGIKKGFILINEKLVKPKTIVREKETISLELNKFKLVE</sequence>
<feature type="domain" description="RNA-binding S4" evidence="2">
    <location>
        <begin position="115"/>
        <end position="172"/>
    </location>
</feature>
<protein>
    <submittedName>
        <fullName evidence="3">S4 domain protein</fullName>
    </submittedName>
</protein>